<keyword evidence="6" id="KW-1185">Reference proteome</keyword>
<evidence type="ECO:0000256" key="2">
    <source>
        <dbReference type="ARBA" id="ARBA00022801"/>
    </source>
</evidence>
<name>A0A4Q9GSU0_9HYPH</name>
<evidence type="ECO:0000313" key="6">
    <source>
        <dbReference type="Proteomes" id="UP000291613"/>
    </source>
</evidence>
<keyword evidence="3" id="KW-0067">ATP-binding</keyword>
<dbReference type="RefSeq" id="WP_131001531.1">
    <property type="nucleotide sequence ID" value="NZ_JBHSZR010000002.1"/>
</dbReference>
<dbReference type="AlphaFoldDB" id="A0A4Q9GSU0"/>
<evidence type="ECO:0000259" key="4">
    <source>
        <dbReference type="SMART" id="SM00797"/>
    </source>
</evidence>
<feature type="domain" description="Carboxyltransferase" evidence="4">
    <location>
        <begin position="25"/>
        <end position="304"/>
    </location>
</feature>
<organism evidence="5 6">
    <name type="scientific">Hansschlegelia quercus</name>
    <dbReference type="NCBI Taxonomy" id="2528245"/>
    <lineage>
        <taxon>Bacteria</taxon>
        <taxon>Pseudomonadati</taxon>
        <taxon>Pseudomonadota</taxon>
        <taxon>Alphaproteobacteria</taxon>
        <taxon>Hyphomicrobiales</taxon>
        <taxon>Methylopilaceae</taxon>
        <taxon>Hansschlegelia</taxon>
    </lineage>
</organism>
<dbReference type="PANTHER" id="PTHR43309">
    <property type="entry name" value="5-OXOPROLINASE SUBUNIT C"/>
    <property type="match status" value="1"/>
</dbReference>
<dbReference type="SUPFAM" id="SSF50891">
    <property type="entry name" value="Cyclophilin-like"/>
    <property type="match status" value="1"/>
</dbReference>
<protein>
    <submittedName>
        <fullName evidence="5">Biotin-dependent carboxyltransferase</fullName>
    </submittedName>
</protein>
<proteinExistence type="predicted"/>
<dbReference type="SMART" id="SM00797">
    <property type="entry name" value="AHS2"/>
    <property type="match status" value="1"/>
</dbReference>
<dbReference type="Pfam" id="PF02626">
    <property type="entry name" value="CT_A_B"/>
    <property type="match status" value="1"/>
</dbReference>
<dbReference type="Proteomes" id="UP000291613">
    <property type="component" value="Unassembled WGS sequence"/>
</dbReference>
<dbReference type="OrthoDB" id="9768696at2"/>
<dbReference type="GO" id="GO:0005524">
    <property type="term" value="F:ATP binding"/>
    <property type="evidence" value="ECO:0007669"/>
    <property type="project" value="UniProtKB-KW"/>
</dbReference>
<dbReference type="GO" id="GO:0016740">
    <property type="term" value="F:transferase activity"/>
    <property type="evidence" value="ECO:0007669"/>
    <property type="project" value="UniProtKB-KW"/>
</dbReference>
<dbReference type="InterPro" id="IPR003778">
    <property type="entry name" value="CT_A_B"/>
</dbReference>
<keyword evidence="1" id="KW-0547">Nucleotide-binding</keyword>
<dbReference type="NCBIfam" id="TIGR00724">
    <property type="entry name" value="urea_amlyse_rel"/>
    <property type="match status" value="1"/>
</dbReference>
<evidence type="ECO:0000256" key="1">
    <source>
        <dbReference type="ARBA" id="ARBA00022741"/>
    </source>
</evidence>
<dbReference type="Gene3D" id="2.40.100.10">
    <property type="entry name" value="Cyclophilin-like"/>
    <property type="match status" value="1"/>
</dbReference>
<dbReference type="InterPro" id="IPR029000">
    <property type="entry name" value="Cyclophilin-like_dom_sf"/>
</dbReference>
<accession>A0A4Q9GSU0</accession>
<keyword evidence="5" id="KW-0808">Transferase</keyword>
<gene>
    <name evidence="5" type="ORF">EYR15_03900</name>
</gene>
<dbReference type="PANTHER" id="PTHR43309:SF5">
    <property type="entry name" value="5-OXOPROLINASE SUBUNIT C"/>
    <property type="match status" value="1"/>
</dbReference>
<evidence type="ECO:0000256" key="3">
    <source>
        <dbReference type="ARBA" id="ARBA00022840"/>
    </source>
</evidence>
<dbReference type="InterPro" id="IPR052708">
    <property type="entry name" value="PxpC"/>
</dbReference>
<dbReference type="EMBL" id="SIUB01000001">
    <property type="protein sequence ID" value="TBN55280.1"/>
    <property type="molecule type" value="Genomic_DNA"/>
</dbReference>
<dbReference type="GO" id="GO:0016787">
    <property type="term" value="F:hydrolase activity"/>
    <property type="evidence" value="ECO:0007669"/>
    <property type="project" value="UniProtKB-KW"/>
</dbReference>
<reference evidence="5 6" key="1">
    <citation type="submission" date="2019-02" db="EMBL/GenBank/DDBJ databases">
        <title>Hansschlegelia quercus sp. nov., a novel methylotrophic bacterium from buds of oak (Quercus robur L.).</title>
        <authorList>
            <person name="Agafonova N.V."/>
            <person name="Kaparullina E.N."/>
            <person name="Grouzdev D.S."/>
            <person name="Doronina N.V."/>
        </authorList>
    </citation>
    <scope>NUCLEOTIDE SEQUENCE [LARGE SCALE GENOMIC DNA]</scope>
    <source>
        <strain evidence="5 6">Dub</strain>
    </source>
</reference>
<sequence>MASLEIRTAGPGCTVQDAGRRGHLRYGVTAAGPMDPLAFSVANKALGQDGEAAAIEVSLGGIELVARDAAVTVAIAGGAFSVSIEGRALPASVTLTLKPDETLRIRAGAAGAWCYLAVAGGIDVPAILGSRATHTRAGLGGFEGRALKAGDRLAIGESGRGAREPAEIVARWLDRPAKDIRVILGPQADFFAEDQIAAFFTGPWVLSPRSDRMAGFLDGPVLTHAKGHDIVSDGVVMGAVQVPGDGRPIVLMADRQPTGGYPKIATVIGPDLGRFAQIRPGAPFRFRAVTIEEAVAVRREEAARLSREVEMIPMLRTELSSEFLLGLNLIDGVVRD</sequence>
<comment type="caution">
    <text evidence="5">The sequence shown here is derived from an EMBL/GenBank/DDBJ whole genome shotgun (WGS) entry which is preliminary data.</text>
</comment>
<evidence type="ECO:0000313" key="5">
    <source>
        <dbReference type="EMBL" id="TBN55280.1"/>
    </source>
</evidence>
<keyword evidence="2" id="KW-0378">Hydrolase</keyword>